<dbReference type="Proteomes" id="UP000184395">
    <property type="component" value="Unassembled WGS sequence"/>
</dbReference>
<feature type="transmembrane region" description="Helical" evidence="8">
    <location>
        <begin position="57"/>
        <end position="79"/>
    </location>
</feature>
<keyword evidence="6 8" id="KW-1133">Transmembrane helix</keyword>
<dbReference type="SUPFAM" id="SSF103473">
    <property type="entry name" value="MFS general substrate transporter"/>
    <property type="match status" value="1"/>
</dbReference>
<dbReference type="OrthoDB" id="3690818at2"/>
<proteinExistence type="predicted"/>
<dbReference type="RefSeq" id="WP_073428525.1">
    <property type="nucleotide sequence ID" value="NZ_CADFGY010000028.1"/>
</dbReference>
<evidence type="ECO:0000256" key="1">
    <source>
        <dbReference type="ARBA" id="ARBA00004651"/>
    </source>
</evidence>
<dbReference type="Pfam" id="PF07690">
    <property type="entry name" value="MFS_1"/>
    <property type="match status" value="1"/>
</dbReference>
<feature type="transmembrane region" description="Helical" evidence="8">
    <location>
        <begin position="397"/>
        <end position="415"/>
    </location>
</feature>
<dbReference type="KEGG" id="pts:CUJ90_26705"/>
<evidence type="ECO:0000256" key="4">
    <source>
        <dbReference type="ARBA" id="ARBA00022692"/>
    </source>
</evidence>
<dbReference type="STRING" id="169427.SAMN05192548_100939"/>
<evidence type="ECO:0000256" key="7">
    <source>
        <dbReference type="ARBA" id="ARBA00023136"/>
    </source>
</evidence>
<evidence type="ECO:0000256" key="8">
    <source>
        <dbReference type="SAM" id="Phobius"/>
    </source>
</evidence>
<accession>A0A1M6N345</accession>
<evidence type="ECO:0000259" key="9">
    <source>
        <dbReference type="PROSITE" id="PS50850"/>
    </source>
</evidence>
<evidence type="ECO:0000313" key="11">
    <source>
        <dbReference type="Proteomes" id="UP000184395"/>
    </source>
</evidence>
<keyword evidence="4 8" id="KW-0812">Transmembrane</keyword>
<feature type="transmembrane region" description="Helical" evidence="8">
    <location>
        <begin position="193"/>
        <end position="210"/>
    </location>
</feature>
<sequence>MHTAAGNTATPSRAELRRIVTAIVIGNGFVAYDFTVYSFSAVIIGNLFFPSDDPGSSLLLSLATFGAGFVMRPLGALMIGHIADSHGRKAGLTVSLALMTLGTWLIACLPGYASIGPAASVLMVLARLMQGLAAGGEIGPASASLMESAGRGRRCFMASWRGASQGAAAFAAALVGAGTTALLSPAAMHDWGWRIPFVLGGLIGPVGWYLRRRMPAGAPPRRARLNPRRMFAEHTRPLVCGILMMAAPSVSIYLTVFYMPAYLVRTLHRPPVVSLLTACLSGVAILVATPLVARAADRLASRKTLQYVSLAASLIAAWPVFWALTHGVSDLAALVIITAYVALAVNNAGASSVLMMEAFPAHRRASGVSVIYSFGVVLFGGFSPFLVTWLINLTGDPMIPAWYLMGATALALAALKQFPESAAPQARTACAVPRPPL</sequence>
<dbReference type="EMBL" id="FRAB01000009">
    <property type="protein sequence ID" value="SHJ90137.1"/>
    <property type="molecule type" value="Genomic_DNA"/>
</dbReference>
<feature type="domain" description="Major facilitator superfamily (MFS) profile" evidence="9">
    <location>
        <begin position="19"/>
        <end position="424"/>
    </location>
</feature>
<dbReference type="PANTHER" id="PTHR43528:SF3">
    <property type="entry name" value="CITRATE-PROTON SYMPORTER"/>
    <property type="match status" value="1"/>
</dbReference>
<protein>
    <submittedName>
        <fullName evidence="10">Predicted arabinose efflux permease, MFS family</fullName>
    </submittedName>
</protein>
<feature type="transmembrane region" description="Helical" evidence="8">
    <location>
        <begin position="370"/>
        <end position="391"/>
    </location>
</feature>
<dbReference type="InterPro" id="IPR011701">
    <property type="entry name" value="MFS"/>
</dbReference>
<dbReference type="InterPro" id="IPR051084">
    <property type="entry name" value="H+-coupled_symporters"/>
</dbReference>
<comment type="subcellular location">
    <subcellularLocation>
        <location evidence="1">Cell membrane</location>
        <topology evidence="1">Multi-pass membrane protein</topology>
    </subcellularLocation>
</comment>
<evidence type="ECO:0000313" key="10">
    <source>
        <dbReference type="EMBL" id="SHJ90137.1"/>
    </source>
</evidence>
<keyword evidence="7 8" id="KW-0472">Membrane</keyword>
<evidence type="ECO:0000256" key="5">
    <source>
        <dbReference type="ARBA" id="ARBA00022847"/>
    </source>
</evidence>
<feature type="transmembrane region" description="Helical" evidence="8">
    <location>
        <begin position="305"/>
        <end position="325"/>
    </location>
</feature>
<gene>
    <name evidence="10" type="ORF">SAMN05192548_100939</name>
</gene>
<evidence type="ECO:0000256" key="3">
    <source>
        <dbReference type="ARBA" id="ARBA00022475"/>
    </source>
</evidence>
<dbReference type="GO" id="GO:0005886">
    <property type="term" value="C:plasma membrane"/>
    <property type="evidence" value="ECO:0007669"/>
    <property type="project" value="UniProtKB-SubCell"/>
</dbReference>
<name>A0A1M6N345_9BURK</name>
<organism evidence="10 11">
    <name type="scientific">Paraburkholderia terricola</name>
    <dbReference type="NCBI Taxonomy" id="169427"/>
    <lineage>
        <taxon>Bacteria</taxon>
        <taxon>Pseudomonadati</taxon>
        <taxon>Pseudomonadota</taxon>
        <taxon>Betaproteobacteria</taxon>
        <taxon>Burkholderiales</taxon>
        <taxon>Burkholderiaceae</taxon>
        <taxon>Paraburkholderia</taxon>
    </lineage>
</organism>
<keyword evidence="2" id="KW-0813">Transport</keyword>
<feature type="transmembrane region" description="Helical" evidence="8">
    <location>
        <begin position="331"/>
        <end position="349"/>
    </location>
</feature>
<reference evidence="10 11" key="1">
    <citation type="submission" date="2016-11" db="EMBL/GenBank/DDBJ databases">
        <authorList>
            <person name="Jaros S."/>
            <person name="Januszkiewicz K."/>
            <person name="Wedrychowicz H."/>
        </authorList>
    </citation>
    <scope>NUCLEOTIDE SEQUENCE [LARGE SCALE GENOMIC DNA]</scope>
    <source>
        <strain evidence="10 11">LMG 20594</strain>
    </source>
</reference>
<dbReference type="GO" id="GO:0015293">
    <property type="term" value="F:symporter activity"/>
    <property type="evidence" value="ECO:0007669"/>
    <property type="project" value="UniProtKB-KW"/>
</dbReference>
<feature type="transmembrane region" description="Helical" evidence="8">
    <location>
        <begin position="238"/>
        <end position="260"/>
    </location>
</feature>
<dbReference type="PROSITE" id="PS50850">
    <property type="entry name" value="MFS"/>
    <property type="match status" value="1"/>
</dbReference>
<feature type="transmembrane region" description="Helical" evidence="8">
    <location>
        <begin position="91"/>
        <end position="112"/>
    </location>
</feature>
<feature type="transmembrane region" description="Helical" evidence="8">
    <location>
        <begin position="272"/>
        <end position="293"/>
    </location>
</feature>
<keyword evidence="3" id="KW-1003">Cell membrane</keyword>
<feature type="transmembrane region" description="Helical" evidence="8">
    <location>
        <begin position="20"/>
        <end position="45"/>
    </location>
</feature>
<dbReference type="GeneID" id="301981719"/>
<dbReference type="AlphaFoldDB" id="A0A1M6N345"/>
<dbReference type="PANTHER" id="PTHR43528">
    <property type="entry name" value="ALPHA-KETOGLUTARATE PERMEASE"/>
    <property type="match status" value="1"/>
</dbReference>
<evidence type="ECO:0000256" key="6">
    <source>
        <dbReference type="ARBA" id="ARBA00022989"/>
    </source>
</evidence>
<dbReference type="InterPro" id="IPR020846">
    <property type="entry name" value="MFS_dom"/>
</dbReference>
<feature type="transmembrane region" description="Helical" evidence="8">
    <location>
        <begin position="167"/>
        <end position="187"/>
    </location>
</feature>
<dbReference type="InterPro" id="IPR036259">
    <property type="entry name" value="MFS_trans_sf"/>
</dbReference>
<keyword evidence="5" id="KW-0769">Symport</keyword>
<evidence type="ECO:0000256" key="2">
    <source>
        <dbReference type="ARBA" id="ARBA00022448"/>
    </source>
</evidence>
<feature type="transmembrane region" description="Helical" evidence="8">
    <location>
        <begin position="124"/>
        <end position="146"/>
    </location>
</feature>
<dbReference type="Gene3D" id="1.20.1250.20">
    <property type="entry name" value="MFS general substrate transporter like domains"/>
    <property type="match status" value="2"/>
</dbReference>